<dbReference type="WBParaSite" id="PgB18_g035_t01">
    <property type="protein sequence ID" value="PgB18_g035_t01"/>
    <property type="gene ID" value="PgB18_g035"/>
</dbReference>
<protein>
    <submittedName>
        <fullName evidence="2">Uncharacterized protein</fullName>
    </submittedName>
</protein>
<evidence type="ECO:0000313" key="2">
    <source>
        <dbReference type="WBParaSite" id="PgB18_g035_t01"/>
    </source>
</evidence>
<dbReference type="Proteomes" id="UP000887569">
    <property type="component" value="Unplaced"/>
</dbReference>
<reference evidence="2" key="1">
    <citation type="submission" date="2022-11" db="UniProtKB">
        <authorList>
            <consortium name="WormBaseParasite"/>
        </authorList>
    </citation>
    <scope>IDENTIFICATION</scope>
</reference>
<keyword evidence="1" id="KW-1185">Reference proteome</keyword>
<proteinExistence type="predicted"/>
<dbReference type="AlphaFoldDB" id="A0A914ZTE7"/>
<organism evidence="1 2">
    <name type="scientific">Parascaris univalens</name>
    <name type="common">Nematode worm</name>
    <dbReference type="NCBI Taxonomy" id="6257"/>
    <lineage>
        <taxon>Eukaryota</taxon>
        <taxon>Metazoa</taxon>
        <taxon>Ecdysozoa</taxon>
        <taxon>Nematoda</taxon>
        <taxon>Chromadorea</taxon>
        <taxon>Rhabditida</taxon>
        <taxon>Spirurina</taxon>
        <taxon>Ascaridomorpha</taxon>
        <taxon>Ascaridoidea</taxon>
        <taxon>Ascarididae</taxon>
        <taxon>Parascaris</taxon>
    </lineage>
</organism>
<evidence type="ECO:0000313" key="1">
    <source>
        <dbReference type="Proteomes" id="UP000887569"/>
    </source>
</evidence>
<name>A0A914ZTE7_PARUN</name>
<accession>A0A914ZTE7</accession>
<sequence>MCAASSISCAIFITEPLYTTAPVSLTSGVSPLAPLLASIVEHVGMTVPEFELIERTLKLFHRKEITVRHQNSKLKNS</sequence>